<reference evidence="1" key="1">
    <citation type="submission" date="2018-01" db="EMBL/GenBank/DDBJ databases">
        <authorList>
            <person name="Krukenberg V."/>
        </authorList>
    </citation>
    <scope>NUCLEOTIDE SEQUENCE</scope>
    <source>
        <strain evidence="1">E20ANME2</strain>
    </source>
</reference>
<proteinExistence type="predicted"/>
<evidence type="ECO:0000313" key="1">
    <source>
        <dbReference type="EMBL" id="PXF58178.1"/>
    </source>
</evidence>
<dbReference type="EMBL" id="PQXF01000041">
    <property type="protein sequence ID" value="PXF58178.1"/>
    <property type="molecule type" value="Genomic_DNA"/>
</dbReference>
<protein>
    <submittedName>
        <fullName evidence="1">Uncharacterized protein</fullName>
    </submittedName>
</protein>
<comment type="caution">
    <text evidence="1">The sequence shown here is derived from an EMBL/GenBank/DDBJ whole genome shotgun (WGS) entry which is preliminary data.</text>
</comment>
<dbReference type="Proteomes" id="UP000248329">
    <property type="component" value="Unassembled WGS sequence"/>
</dbReference>
<evidence type="ECO:0000313" key="2">
    <source>
        <dbReference type="Proteomes" id="UP000248329"/>
    </source>
</evidence>
<accession>A0AC61KZJ4</accession>
<gene>
    <name evidence="1" type="ORF">C4B59_13850</name>
</gene>
<organism evidence="1 2">
    <name type="scientific">Candidatus Methanogaster sp</name>
    <dbReference type="NCBI Taxonomy" id="3386292"/>
    <lineage>
        <taxon>Archaea</taxon>
        <taxon>Methanobacteriati</taxon>
        <taxon>Methanobacteriota</taxon>
        <taxon>Stenosarchaea group</taxon>
        <taxon>Methanomicrobia</taxon>
        <taxon>Methanosarcinales</taxon>
        <taxon>ANME-2 cluster</taxon>
        <taxon>Candidatus Methanogasteraceae</taxon>
        <taxon>Candidatus Methanogaster</taxon>
    </lineage>
</organism>
<name>A0AC61KZJ4_9EURY</name>
<sequence length="92" mass="10966">MNAIPKIAPILRITPEELERESLKTYLHIRLKHCESELYNLARKYGVSSIEDFEEGYKRGTIAEERTWEDFFRLDHLEAERESIRGELEDIQ</sequence>